<organism evidence="1 2">
    <name type="scientific">Trifolium medium</name>
    <dbReference type="NCBI Taxonomy" id="97028"/>
    <lineage>
        <taxon>Eukaryota</taxon>
        <taxon>Viridiplantae</taxon>
        <taxon>Streptophyta</taxon>
        <taxon>Embryophyta</taxon>
        <taxon>Tracheophyta</taxon>
        <taxon>Spermatophyta</taxon>
        <taxon>Magnoliopsida</taxon>
        <taxon>eudicotyledons</taxon>
        <taxon>Gunneridae</taxon>
        <taxon>Pentapetalae</taxon>
        <taxon>rosids</taxon>
        <taxon>fabids</taxon>
        <taxon>Fabales</taxon>
        <taxon>Fabaceae</taxon>
        <taxon>Papilionoideae</taxon>
        <taxon>50 kb inversion clade</taxon>
        <taxon>NPAAA clade</taxon>
        <taxon>Hologalegina</taxon>
        <taxon>IRL clade</taxon>
        <taxon>Trifolieae</taxon>
        <taxon>Trifolium</taxon>
    </lineage>
</organism>
<comment type="caution">
    <text evidence="1">The sequence shown here is derived from an EMBL/GenBank/DDBJ whole genome shotgun (WGS) entry which is preliminary data.</text>
</comment>
<accession>A0A392T5R9</accession>
<name>A0A392T5R9_9FABA</name>
<dbReference type="EMBL" id="LXQA010497658">
    <property type="protein sequence ID" value="MCI55516.1"/>
    <property type="molecule type" value="Genomic_DNA"/>
</dbReference>
<evidence type="ECO:0000313" key="2">
    <source>
        <dbReference type="Proteomes" id="UP000265520"/>
    </source>
</evidence>
<evidence type="ECO:0000313" key="1">
    <source>
        <dbReference type="EMBL" id="MCI55516.1"/>
    </source>
</evidence>
<keyword evidence="2" id="KW-1185">Reference proteome</keyword>
<keyword evidence="1" id="KW-0808">Transferase</keyword>
<feature type="non-terminal residue" evidence="1">
    <location>
        <position position="70"/>
    </location>
</feature>
<dbReference type="AlphaFoldDB" id="A0A392T5R9"/>
<dbReference type="GO" id="GO:0016740">
    <property type="term" value="F:transferase activity"/>
    <property type="evidence" value="ECO:0007669"/>
    <property type="project" value="UniProtKB-KW"/>
</dbReference>
<dbReference type="Proteomes" id="UP000265520">
    <property type="component" value="Unassembled WGS sequence"/>
</dbReference>
<sequence length="70" mass="7942">MKPPEGFPDSCIKFHSHELRFLASIRKLEFGNGVLLHDRVDIGTRLSDAVAFKGCREIDGLYADYLQTVF</sequence>
<proteinExistence type="predicted"/>
<protein>
    <submittedName>
        <fullName evidence="1">Anthocyanidin 3-O-glucosyltransferase</fullName>
    </submittedName>
</protein>
<reference evidence="1 2" key="1">
    <citation type="journal article" date="2018" name="Front. Plant Sci.">
        <title>Red Clover (Trifolium pratense) and Zigzag Clover (T. medium) - A Picture of Genomic Similarities and Differences.</title>
        <authorList>
            <person name="Dluhosova J."/>
            <person name="Istvanek J."/>
            <person name="Nedelnik J."/>
            <person name="Repkova J."/>
        </authorList>
    </citation>
    <scope>NUCLEOTIDE SEQUENCE [LARGE SCALE GENOMIC DNA]</scope>
    <source>
        <strain evidence="2">cv. 10/8</strain>
        <tissue evidence="1">Leaf</tissue>
    </source>
</reference>